<dbReference type="SMART" id="SM00184">
    <property type="entry name" value="RING"/>
    <property type="match status" value="1"/>
</dbReference>
<dbReference type="GeneTree" id="ENSGT01030000234583"/>
<organism evidence="9 10">
    <name type="scientific">Eptatretus burgeri</name>
    <name type="common">Inshore hagfish</name>
    <dbReference type="NCBI Taxonomy" id="7764"/>
    <lineage>
        <taxon>Eukaryota</taxon>
        <taxon>Metazoa</taxon>
        <taxon>Chordata</taxon>
        <taxon>Craniata</taxon>
        <taxon>Vertebrata</taxon>
        <taxon>Cyclostomata</taxon>
        <taxon>Myxini</taxon>
        <taxon>Myxiniformes</taxon>
        <taxon>Myxinidae</taxon>
        <taxon>Eptatretinae</taxon>
        <taxon>Eptatretus</taxon>
    </lineage>
</organism>
<keyword evidence="3 6" id="KW-0863">Zinc-finger</keyword>
<dbReference type="PROSITE" id="PS50188">
    <property type="entry name" value="B302_SPRY"/>
    <property type="match status" value="1"/>
</dbReference>
<dbReference type="Gene3D" id="3.30.40.10">
    <property type="entry name" value="Zinc/RING finger domain, C3HC4 (zinc finger)"/>
    <property type="match status" value="1"/>
</dbReference>
<dbReference type="GO" id="GO:0005737">
    <property type="term" value="C:cytoplasm"/>
    <property type="evidence" value="ECO:0007669"/>
    <property type="project" value="UniProtKB-ARBA"/>
</dbReference>
<evidence type="ECO:0000256" key="4">
    <source>
        <dbReference type="ARBA" id="ARBA00022833"/>
    </source>
</evidence>
<evidence type="ECO:0000256" key="1">
    <source>
        <dbReference type="ARBA" id="ARBA00022588"/>
    </source>
</evidence>
<reference evidence="9" key="1">
    <citation type="submission" date="2025-08" db="UniProtKB">
        <authorList>
            <consortium name="Ensembl"/>
        </authorList>
    </citation>
    <scope>IDENTIFICATION</scope>
</reference>
<keyword evidence="1" id="KW-0399">Innate immunity</keyword>
<reference evidence="9" key="2">
    <citation type="submission" date="2025-09" db="UniProtKB">
        <authorList>
            <consortium name="Ensembl"/>
        </authorList>
    </citation>
    <scope>IDENTIFICATION</scope>
</reference>
<dbReference type="InterPro" id="IPR006574">
    <property type="entry name" value="PRY"/>
</dbReference>
<proteinExistence type="predicted"/>
<feature type="domain" description="RING-type" evidence="7">
    <location>
        <begin position="51"/>
        <end position="94"/>
    </location>
</feature>
<dbReference type="InterPro" id="IPR003877">
    <property type="entry name" value="SPRY_dom"/>
</dbReference>
<dbReference type="InterPro" id="IPR043136">
    <property type="entry name" value="B30.2/SPRY_sf"/>
</dbReference>
<dbReference type="PANTHER" id="PTHR25465">
    <property type="entry name" value="B-BOX DOMAIN CONTAINING"/>
    <property type="match status" value="1"/>
</dbReference>
<dbReference type="InterPro" id="IPR001870">
    <property type="entry name" value="B30.2/SPRY"/>
</dbReference>
<dbReference type="Proteomes" id="UP000694388">
    <property type="component" value="Unplaced"/>
</dbReference>
<dbReference type="Pfam" id="PF15227">
    <property type="entry name" value="zf-C3HC4_4"/>
    <property type="match status" value="1"/>
</dbReference>
<evidence type="ECO:0000256" key="6">
    <source>
        <dbReference type="PROSITE-ProRule" id="PRU00175"/>
    </source>
</evidence>
<dbReference type="PRINTS" id="PR01407">
    <property type="entry name" value="BUTYPHLNCDUF"/>
</dbReference>
<name>A0A8C4NH45_EPTBU</name>
<dbReference type="SUPFAM" id="SSF57850">
    <property type="entry name" value="RING/U-box"/>
    <property type="match status" value="1"/>
</dbReference>
<dbReference type="PANTHER" id="PTHR25465:SF11">
    <property type="entry name" value="TRIPARTITE MOTIF CONTAINING 14"/>
    <property type="match status" value="1"/>
</dbReference>
<dbReference type="SMART" id="SM00589">
    <property type="entry name" value="PRY"/>
    <property type="match status" value="1"/>
</dbReference>
<feature type="domain" description="B30.2/SPRY" evidence="8">
    <location>
        <begin position="154"/>
        <end position="330"/>
    </location>
</feature>
<dbReference type="Ensembl" id="ENSEBUT00000007045.1">
    <property type="protein sequence ID" value="ENSEBUP00000006587.1"/>
    <property type="gene ID" value="ENSEBUG00000004351.1"/>
</dbReference>
<dbReference type="SUPFAM" id="SSF49899">
    <property type="entry name" value="Concanavalin A-like lectins/glucanases"/>
    <property type="match status" value="1"/>
</dbReference>
<sequence length="330" mass="37461">MKCKGYYLYLVLVRRHDLMTASVITLLEMTVDGNEMASSSPIEDRTNDLTCAICLLLFEEPITLPCGHSFCSSCLNNYWKIREESTACLCPNCREVFPQKPKLKKSVILASLVERMKLSESEGSGSRKAGGQAVVEDGEHDDKSWRRFVISDCSFYCSPMLSLNSILNHNGQTPILDPSSAHPWIKISQDLSTATLTWTQHLYPEHPDMFDFYHQVLSSECFSSGRHYWEVHVSSSRGWVMGISLNSIRRKGRGNDCRLGRNPESWCLRKDNFKYSAWHNNRKTRLSVPGDPERFGFLLDCEAGELRCFGDSLEYLLCATCTPKAWGTLV</sequence>
<keyword evidence="5" id="KW-0391">Immunity</keyword>
<dbReference type="PROSITE" id="PS50089">
    <property type="entry name" value="ZF_RING_2"/>
    <property type="match status" value="1"/>
</dbReference>
<dbReference type="InterPro" id="IPR013320">
    <property type="entry name" value="ConA-like_dom_sf"/>
</dbReference>
<accession>A0A8C4NH45</accession>
<dbReference type="InterPro" id="IPR001841">
    <property type="entry name" value="Znf_RING"/>
</dbReference>
<dbReference type="GO" id="GO:0008270">
    <property type="term" value="F:zinc ion binding"/>
    <property type="evidence" value="ECO:0007669"/>
    <property type="project" value="UniProtKB-KW"/>
</dbReference>
<evidence type="ECO:0000256" key="2">
    <source>
        <dbReference type="ARBA" id="ARBA00022723"/>
    </source>
</evidence>
<evidence type="ECO:0000313" key="10">
    <source>
        <dbReference type="Proteomes" id="UP000694388"/>
    </source>
</evidence>
<evidence type="ECO:0000313" key="9">
    <source>
        <dbReference type="Ensembl" id="ENSEBUP00000006587.1"/>
    </source>
</evidence>
<dbReference type="InterPro" id="IPR051051">
    <property type="entry name" value="E3_ubiq-ligase_TRIM/RNF"/>
</dbReference>
<keyword evidence="4" id="KW-0862">Zinc</keyword>
<dbReference type="Gene3D" id="2.60.120.920">
    <property type="match status" value="1"/>
</dbReference>
<dbReference type="Pfam" id="PF00622">
    <property type="entry name" value="SPRY"/>
    <property type="match status" value="1"/>
</dbReference>
<dbReference type="GO" id="GO:0045087">
    <property type="term" value="P:innate immune response"/>
    <property type="evidence" value="ECO:0007669"/>
    <property type="project" value="UniProtKB-KW"/>
</dbReference>
<dbReference type="PROSITE" id="PS00518">
    <property type="entry name" value="ZF_RING_1"/>
    <property type="match status" value="1"/>
</dbReference>
<evidence type="ECO:0000259" key="8">
    <source>
        <dbReference type="PROSITE" id="PS50188"/>
    </source>
</evidence>
<protein>
    <submittedName>
        <fullName evidence="9">Uncharacterized protein</fullName>
    </submittedName>
</protein>
<dbReference type="OMA" id="YINVEAR"/>
<dbReference type="InterPro" id="IPR017907">
    <property type="entry name" value="Znf_RING_CS"/>
</dbReference>
<evidence type="ECO:0000256" key="5">
    <source>
        <dbReference type="ARBA" id="ARBA00022859"/>
    </source>
</evidence>
<keyword evidence="10" id="KW-1185">Reference proteome</keyword>
<dbReference type="InterPro" id="IPR003879">
    <property type="entry name" value="Butyrophylin_SPRY"/>
</dbReference>
<evidence type="ECO:0000256" key="3">
    <source>
        <dbReference type="ARBA" id="ARBA00022771"/>
    </source>
</evidence>
<dbReference type="Pfam" id="PF13765">
    <property type="entry name" value="PRY"/>
    <property type="match status" value="1"/>
</dbReference>
<dbReference type="SMART" id="SM00449">
    <property type="entry name" value="SPRY"/>
    <property type="match status" value="1"/>
</dbReference>
<dbReference type="AlphaFoldDB" id="A0A8C4NH45"/>
<keyword evidence="2" id="KW-0479">Metal-binding</keyword>
<evidence type="ECO:0000259" key="7">
    <source>
        <dbReference type="PROSITE" id="PS50089"/>
    </source>
</evidence>
<dbReference type="InterPro" id="IPR013083">
    <property type="entry name" value="Znf_RING/FYVE/PHD"/>
</dbReference>